<gene>
    <name evidence="3" type="ORF">HRJ53_18405</name>
</gene>
<sequence>MMRLPLFEFRAPGTVAEAVRILDGEGPKAMPLAGGTDLLPNMKRRQQVPKTLMSLGHIEELQRVESSDSGSRLGACVTLSQIAAEPRFRKGLTALAQAASFVATPQIRNMATLGGNLCLDTRCNYYDQNYEWRKSIGFCLKKDGDICWVAPGSAKCMAVSSTDTAPALLALGARVRLVSRTGEREVPLSEFYQNDGIHYIKRQPSELLTDVLLDSSEGWRSTYWKLRRRGSFDFPVLSVAAAVLLSSKGIVVEARIVVGSVACLPLLAGEAARSLGGRPLDEESIAQAATLAARIAKPLDNTDFDMTWRKRVTAEFVTCALRELRGDDMRGERLLLTRHSSSL</sequence>
<dbReference type="Gene3D" id="3.30.43.10">
    <property type="entry name" value="Uridine Diphospho-n-acetylenolpyruvylglucosamine Reductase, domain 2"/>
    <property type="match status" value="1"/>
</dbReference>
<dbReference type="Pfam" id="PF00941">
    <property type="entry name" value="FAD_binding_5"/>
    <property type="match status" value="1"/>
</dbReference>
<dbReference type="EMBL" id="JACDQQ010001760">
    <property type="protein sequence ID" value="MBA0086958.1"/>
    <property type="molecule type" value="Genomic_DNA"/>
</dbReference>
<dbReference type="GO" id="GO:0016491">
    <property type="term" value="F:oxidoreductase activity"/>
    <property type="evidence" value="ECO:0007669"/>
    <property type="project" value="InterPro"/>
</dbReference>
<dbReference type="SUPFAM" id="SSF55447">
    <property type="entry name" value="CO dehydrogenase flavoprotein C-terminal domain-like"/>
    <property type="match status" value="1"/>
</dbReference>
<dbReference type="Gene3D" id="3.30.390.50">
    <property type="entry name" value="CO dehydrogenase flavoprotein, C-terminal domain"/>
    <property type="match status" value="1"/>
</dbReference>
<organism evidence="3 4">
    <name type="scientific">Candidatus Acidiferrum panamense</name>
    <dbReference type="NCBI Taxonomy" id="2741543"/>
    <lineage>
        <taxon>Bacteria</taxon>
        <taxon>Pseudomonadati</taxon>
        <taxon>Acidobacteriota</taxon>
        <taxon>Terriglobia</taxon>
        <taxon>Candidatus Acidiferrales</taxon>
        <taxon>Candidatus Acidiferrum</taxon>
    </lineage>
</organism>
<dbReference type="InterPro" id="IPR036318">
    <property type="entry name" value="FAD-bd_PCMH-like_sf"/>
</dbReference>
<dbReference type="PANTHER" id="PTHR42659">
    <property type="entry name" value="XANTHINE DEHYDROGENASE SUBUNIT C-RELATED"/>
    <property type="match status" value="1"/>
</dbReference>
<dbReference type="PANTHER" id="PTHR42659:SF9">
    <property type="entry name" value="XANTHINE DEHYDROGENASE FAD-BINDING SUBUNIT XDHB-RELATED"/>
    <property type="match status" value="1"/>
</dbReference>
<dbReference type="Proteomes" id="UP000567293">
    <property type="component" value="Unassembled WGS sequence"/>
</dbReference>
<evidence type="ECO:0000313" key="4">
    <source>
        <dbReference type="Proteomes" id="UP000567293"/>
    </source>
</evidence>
<dbReference type="InterPro" id="IPR002346">
    <property type="entry name" value="Mopterin_DH_FAD-bd"/>
</dbReference>
<evidence type="ECO:0000313" key="3">
    <source>
        <dbReference type="EMBL" id="MBA0086958.1"/>
    </source>
</evidence>
<keyword evidence="1" id="KW-0285">Flavoprotein</keyword>
<proteinExistence type="predicted"/>
<reference evidence="3" key="1">
    <citation type="submission" date="2020-06" db="EMBL/GenBank/DDBJ databases">
        <title>Legume-microbial interactions unlock mineral nutrients during tropical forest succession.</title>
        <authorList>
            <person name="Epihov D.Z."/>
        </authorList>
    </citation>
    <scope>NUCLEOTIDE SEQUENCE [LARGE SCALE GENOMIC DNA]</scope>
    <source>
        <strain evidence="3">Pan2503</strain>
    </source>
</reference>
<comment type="caution">
    <text evidence="3">The sequence shown here is derived from an EMBL/GenBank/DDBJ whole genome shotgun (WGS) entry which is preliminary data.</text>
</comment>
<dbReference type="InterPro" id="IPR016166">
    <property type="entry name" value="FAD-bd_PCMH"/>
</dbReference>
<evidence type="ECO:0000256" key="1">
    <source>
        <dbReference type="ARBA" id="ARBA00022827"/>
    </source>
</evidence>
<dbReference type="InterPro" id="IPR051312">
    <property type="entry name" value="Diverse_Substr_Oxidored"/>
</dbReference>
<dbReference type="InterPro" id="IPR016167">
    <property type="entry name" value="FAD-bd_PCMH_sub1"/>
</dbReference>
<protein>
    <submittedName>
        <fullName evidence="3">FAD binding domain-containing protein</fullName>
    </submittedName>
</protein>
<feature type="domain" description="FAD-binding PCMH-type" evidence="2">
    <location>
        <begin position="2"/>
        <end position="261"/>
    </location>
</feature>
<dbReference type="InterPro" id="IPR005107">
    <property type="entry name" value="CO_DH_flav_C"/>
</dbReference>
<dbReference type="PROSITE" id="PS51387">
    <property type="entry name" value="FAD_PCMH"/>
    <property type="match status" value="1"/>
</dbReference>
<dbReference type="Gene3D" id="3.30.465.10">
    <property type="match status" value="1"/>
</dbReference>
<name>A0A7V8NT01_9BACT</name>
<dbReference type="AlphaFoldDB" id="A0A7V8NT01"/>
<dbReference type="GO" id="GO:0071949">
    <property type="term" value="F:FAD binding"/>
    <property type="evidence" value="ECO:0007669"/>
    <property type="project" value="InterPro"/>
</dbReference>
<dbReference type="InterPro" id="IPR016169">
    <property type="entry name" value="FAD-bd_PCMH_sub2"/>
</dbReference>
<dbReference type="InterPro" id="IPR036683">
    <property type="entry name" value="CO_DH_flav_C_dom_sf"/>
</dbReference>
<dbReference type="Pfam" id="PF03450">
    <property type="entry name" value="CO_deh_flav_C"/>
    <property type="match status" value="1"/>
</dbReference>
<dbReference type="SMART" id="SM01092">
    <property type="entry name" value="CO_deh_flav_C"/>
    <property type="match status" value="1"/>
</dbReference>
<dbReference type="SUPFAM" id="SSF56176">
    <property type="entry name" value="FAD-binding/transporter-associated domain-like"/>
    <property type="match status" value="1"/>
</dbReference>
<keyword evidence="4" id="KW-1185">Reference proteome</keyword>
<accession>A0A7V8NT01</accession>
<keyword evidence="1" id="KW-0274">FAD</keyword>
<evidence type="ECO:0000259" key="2">
    <source>
        <dbReference type="PROSITE" id="PS51387"/>
    </source>
</evidence>